<organism evidence="2 3">
    <name type="scientific">Liparis tanakae</name>
    <name type="common">Tanaka's snailfish</name>
    <dbReference type="NCBI Taxonomy" id="230148"/>
    <lineage>
        <taxon>Eukaryota</taxon>
        <taxon>Metazoa</taxon>
        <taxon>Chordata</taxon>
        <taxon>Craniata</taxon>
        <taxon>Vertebrata</taxon>
        <taxon>Euteleostomi</taxon>
        <taxon>Actinopterygii</taxon>
        <taxon>Neopterygii</taxon>
        <taxon>Teleostei</taxon>
        <taxon>Neoteleostei</taxon>
        <taxon>Acanthomorphata</taxon>
        <taxon>Eupercaria</taxon>
        <taxon>Perciformes</taxon>
        <taxon>Cottioidei</taxon>
        <taxon>Cottales</taxon>
        <taxon>Liparidae</taxon>
        <taxon>Liparis</taxon>
    </lineage>
</organism>
<evidence type="ECO:0000256" key="1">
    <source>
        <dbReference type="SAM" id="MobiDB-lite"/>
    </source>
</evidence>
<comment type="caution">
    <text evidence="2">The sequence shown here is derived from an EMBL/GenBank/DDBJ whole genome shotgun (WGS) entry which is preliminary data.</text>
</comment>
<evidence type="ECO:0000313" key="2">
    <source>
        <dbReference type="EMBL" id="TNN61540.1"/>
    </source>
</evidence>
<sequence>MVSTLTPTMLFTTFMMKPQLDAVILTAACFVLSGGESVSPNRGSNAGIQQDPSVTEAENHNCCIPSQFEAQSDPEAEVTRCHSDSLQERETGNRGMGGGVVRDPGSLWGRGPQSRALTPHRSSMRAAERTPLWGPGMLTISHEHQGTVSAQETGPESGPDKARLPDASIGPGAPPGAPRSSRSISLEVERDQSEMTQISSRVARILMTLITHLRQAALRTPRRGFHMKWRDLFFSPALLKP</sequence>
<gene>
    <name evidence="2" type="ORF">EYF80_028285</name>
</gene>
<proteinExistence type="predicted"/>
<name>A0A4Z2H7R4_9TELE</name>
<accession>A0A4Z2H7R4</accession>
<evidence type="ECO:0000313" key="3">
    <source>
        <dbReference type="Proteomes" id="UP000314294"/>
    </source>
</evidence>
<keyword evidence="3" id="KW-1185">Reference proteome</keyword>
<feature type="region of interest" description="Disordered" evidence="1">
    <location>
        <begin position="146"/>
        <end position="191"/>
    </location>
</feature>
<feature type="region of interest" description="Disordered" evidence="1">
    <location>
        <begin position="84"/>
        <end position="127"/>
    </location>
</feature>
<dbReference type="Proteomes" id="UP000314294">
    <property type="component" value="Unassembled WGS sequence"/>
</dbReference>
<dbReference type="AlphaFoldDB" id="A0A4Z2H7R4"/>
<reference evidence="2 3" key="1">
    <citation type="submission" date="2019-03" db="EMBL/GenBank/DDBJ databases">
        <title>First draft genome of Liparis tanakae, snailfish: a comprehensive survey of snailfish specific genes.</title>
        <authorList>
            <person name="Kim W."/>
            <person name="Song I."/>
            <person name="Jeong J.-H."/>
            <person name="Kim D."/>
            <person name="Kim S."/>
            <person name="Ryu S."/>
            <person name="Song J.Y."/>
            <person name="Lee S.K."/>
        </authorList>
    </citation>
    <scope>NUCLEOTIDE SEQUENCE [LARGE SCALE GENOMIC DNA]</scope>
    <source>
        <tissue evidence="2">Muscle</tissue>
    </source>
</reference>
<dbReference type="EMBL" id="SRLO01000314">
    <property type="protein sequence ID" value="TNN61540.1"/>
    <property type="molecule type" value="Genomic_DNA"/>
</dbReference>
<protein>
    <submittedName>
        <fullName evidence="2">Uncharacterized protein</fullName>
    </submittedName>
</protein>